<gene>
    <name evidence="4" type="ORF">ACFFGX_03050</name>
</gene>
<dbReference type="RefSeq" id="WP_376942747.1">
    <property type="nucleotide sequence ID" value="NZ_CP171449.1"/>
</dbReference>
<evidence type="ECO:0000256" key="3">
    <source>
        <dbReference type="ARBA" id="ARBA00022729"/>
    </source>
</evidence>
<proteinExistence type="inferred from homology"/>
<comment type="similarity">
    <text evidence="1">Belongs to the outer membrane porin (Opr) (TC 1.B.25) family.</text>
</comment>
<evidence type="ECO:0000313" key="4">
    <source>
        <dbReference type="EMBL" id="MFC0708614.1"/>
    </source>
</evidence>
<keyword evidence="2" id="KW-0813">Transport</keyword>
<protein>
    <submittedName>
        <fullName evidence="4">OprD family porin</fullName>
    </submittedName>
</protein>
<keyword evidence="3" id="KW-0732">Signal</keyword>
<comment type="caution">
    <text evidence="4">The sequence shown here is derived from an EMBL/GenBank/DDBJ whole genome shotgun (WGS) entry which is preliminary data.</text>
</comment>
<dbReference type="PANTHER" id="PTHR34596">
    <property type="entry name" value="CHITOPORIN"/>
    <property type="match status" value="1"/>
</dbReference>
<evidence type="ECO:0000256" key="1">
    <source>
        <dbReference type="ARBA" id="ARBA00009075"/>
    </source>
</evidence>
<organism evidence="4 5">
    <name type="scientific">Azorhizophilus paspali</name>
    <name type="common">Azotobacter paspali</name>
    <dbReference type="NCBI Taxonomy" id="69963"/>
    <lineage>
        <taxon>Bacteria</taxon>
        <taxon>Pseudomonadati</taxon>
        <taxon>Pseudomonadota</taxon>
        <taxon>Gammaproteobacteria</taxon>
        <taxon>Pseudomonadales</taxon>
        <taxon>Pseudomonadaceae</taxon>
        <taxon>Azorhizophilus</taxon>
    </lineage>
</organism>
<reference evidence="4 5" key="1">
    <citation type="submission" date="2024-09" db="EMBL/GenBank/DDBJ databases">
        <authorList>
            <person name="Sun Q."/>
            <person name="Mori K."/>
        </authorList>
    </citation>
    <scope>NUCLEOTIDE SEQUENCE [LARGE SCALE GENOMIC DNA]</scope>
    <source>
        <strain evidence="4 5">NCAIM B.01794</strain>
    </source>
</reference>
<evidence type="ECO:0000313" key="5">
    <source>
        <dbReference type="Proteomes" id="UP001589891"/>
    </source>
</evidence>
<dbReference type="InterPro" id="IPR005318">
    <property type="entry name" value="OM_porin_bac"/>
</dbReference>
<evidence type="ECO:0000256" key="2">
    <source>
        <dbReference type="ARBA" id="ARBA00022448"/>
    </source>
</evidence>
<dbReference type="Gene3D" id="2.40.160.10">
    <property type="entry name" value="Porin"/>
    <property type="match status" value="1"/>
</dbReference>
<name>A0ABV6SI41_AZOPA</name>
<dbReference type="Proteomes" id="UP001589891">
    <property type="component" value="Unassembled WGS sequence"/>
</dbReference>
<accession>A0ABV6SI41</accession>
<dbReference type="EMBL" id="JBHLSS010000021">
    <property type="protein sequence ID" value="MFC0708614.1"/>
    <property type="molecule type" value="Genomic_DNA"/>
</dbReference>
<sequence>MVLALAGLLPTAQADFFEDARGTLNLRNYYMNRNMVDRATQGKREEWAQGFILDLQSGYTEGPLGFGIDVRGLWAIKLDGGKGTAGNEMLPIHDDGRPADDFGRVAVAGKLRFSGSELKIGEWSPALPILNANDARVLPQTFQGGMLTVREIPGVTFHAGQMRANSPRNDASLQNMSLHGSSSGATSDRYNFAGVEYRFNDSRTTLGAWFGQLEDIYKQRYFEIRHLQPLGRNWSLSSRLGLFSGEEDGRGEAGDLDNKTLTGLFALKAGANTFTFAFQRLSGDDRWLRLNGTIGSMLPNDVFTTSFDNAREESWQLRHDYDFAALGLPGLTFMSRYIGGKNVHTATVSDGEEWSRENELAYVVQSGGLKNLSVRWRNASRRADWGSNTSYDENRLIVNYPISLF</sequence>
<dbReference type="PANTHER" id="PTHR34596:SF2">
    <property type="entry name" value="CHITOPORIN"/>
    <property type="match status" value="1"/>
</dbReference>
<dbReference type="InterPro" id="IPR023614">
    <property type="entry name" value="Porin_dom_sf"/>
</dbReference>
<dbReference type="Pfam" id="PF03573">
    <property type="entry name" value="OprD"/>
    <property type="match status" value="1"/>
</dbReference>
<keyword evidence="5" id="KW-1185">Reference proteome</keyword>